<feature type="chain" id="PRO_5029490940" evidence="4">
    <location>
        <begin position="25"/>
        <end position="243"/>
    </location>
</feature>
<evidence type="ECO:0000313" key="6">
    <source>
        <dbReference type="EMBL" id="KAF5741999.1"/>
    </source>
</evidence>
<evidence type="ECO:0000256" key="3">
    <source>
        <dbReference type="SAM" id="MobiDB-lite"/>
    </source>
</evidence>
<keyword evidence="2" id="KW-0325">Glycoprotein</keyword>
<dbReference type="InterPro" id="IPR008972">
    <property type="entry name" value="Cupredoxin"/>
</dbReference>
<evidence type="ECO:0000259" key="5">
    <source>
        <dbReference type="PROSITE" id="PS51485"/>
    </source>
</evidence>
<evidence type="ECO:0000313" key="7">
    <source>
        <dbReference type="Proteomes" id="UP000593562"/>
    </source>
</evidence>
<feature type="compositionally biased region" description="Pro residues" evidence="3">
    <location>
        <begin position="182"/>
        <end position="220"/>
    </location>
</feature>
<dbReference type="SUPFAM" id="SSF49503">
    <property type="entry name" value="Cupredoxins"/>
    <property type="match status" value="1"/>
</dbReference>
<dbReference type="PANTHER" id="PTHR33021">
    <property type="entry name" value="BLUE COPPER PROTEIN"/>
    <property type="match status" value="1"/>
</dbReference>
<dbReference type="PRINTS" id="PR01217">
    <property type="entry name" value="PRICHEXTENSN"/>
</dbReference>
<accession>A0A7J7D6X9</accession>
<feature type="domain" description="Phytocyanin" evidence="5">
    <location>
        <begin position="26"/>
        <end position="129"/>
    </location>
</feature>
<dbReference type="Proteomes" id="UP000593562">
    <property type="component" value="Unassembled WGS sequence"/>
</dbReference>
<evidence type="ECO:0000256" key="2">
    <source>
        <dbReference type="ARBA" id="ARBA00023180"/>
    </source>
</evidence>
<dbReference type="PROSITE" id="PS51485">
    <property type="entry name" value="PHYTOCYANIN"/>
    <property type="match status" value="1"/>
</dbReference>
<reference evidence="6 7" key="1">
    <citation type="journal article" date="2020" name="Nat. Commun.">
        <title>Genome of Tripterygium wilfordii and identification of cytochrome P450 involved in triptolide biosynthesis.</title>
        <authorList>
            <person name="Tu L."/>
            <person name="Su P."/>
            <person name="Zhang Z."/>
            <person name="Gao L."/>
            <person name="Wang J."/>
            <person name="Hu T."/>
            <person name="Zhou J."/>
            <person name="Zhang Y."/>
            <person name="Zhao Y."/>
            <person name="Liu Y."/>
            <person name="Song Y."/>
            <person name="Tong Y."/>
            <person name="Lu Y."/>
            <person name="Yang J."/>
            <person name="Xu C."/>
            <person name="Jia M."/>
            <person name="Peters R.J."/>
            <person name="Huang L."/>
            <person name="Gao W."/>
        </authorList>
    </citation>
    <scope>NUCLEOTIDE SEQUENCE [LARGE SCALE GENOMIC DNA]</scope>
    <source>
        <strain evidence="7">cv. XIE 37</strain>
        <tissue evidence="6">Leaf</tissue>
    </source>
</reference>
<dbReference type="Pfam" id="PF02298">
    <property type="entry name" value="Cu_bind_like"/>
    <property type="match status" value="1"/>
</dbReference>
<feature type="signal peptide" evidence="4">
    <location>
        <begin position="1"/>
        <end position="24"/>
    </location>
</feature>
<dbReference type="AlphaFoldDB" id="A0A7J7D6X9"/>
<dbReference type="InterPro" id="IPR039391">
    <property type="entry name" value="Phytocyanin-like"/>
</dbReference>
<dbReference type="InterPro" id="IPR003245">
    <property type="entry name" value="Phytocyanin_dom"/>
</dbReference>
<dbReference type="Gene3D" id="2.60.40.420">
    <property type="entry name" value="Cupredoxins - blue copper proteins"/>
    <property type="match status" value="1"/>
</dbReference>
<dbReference type="OrthoDB" id="5421909at2759"/>
<dbReference type="GO" id="GO:0005886">
    <property type="term" value="C:plasma membrane"/>
    <property type="evidence" value="ECO:0007669"/>
    <property type="project" value="TreeGrafter"/>
</dbReference>
<evidence type="ECO:0000256" key="4">
    <source>
        <dbReference type="SAM" id="SignalP"/>
    </source>
</evidence>
<keyword evidence="4" id="KW-0732">Signal</keyword>
<sequence>MARISNMFFLVAILVAALLKSSAAQTTHVVGDTLGWTVPASGASAYTTWAANKTFNIGDILVFNFAIGAHDAAEVRKAEFDACNPANPISLLTTSPANVTINSSGEHYFICTFTGHCSGGQKLAINVSSSSGPSPAPQPAVPSPAPQTSPPTTTPTPAPAPQSTSPTPTTAPAPQSSSPTPTSAPAPQPSSPTPTSAPSPSPPSPSAPSAPSPATPPSPPGNSGTSLGVTCLTLVSIVLAILY</sequence>
<feature type="compositionally biased region" description="Low complexity" evidence="3">
    <location>
        <begin position="161"/>
        <end position="181"/>
    </location>
</feature>
<dbReference type="GO" id="GO:0009055">
    <property type="term" value="F:electron transfer activity"/>
    <property type="evidence" value="ECO:0007669"/>
    <property type="project" value="InterPro"/>
</dbReference>
<dbReference type="FunFam" id="2.60.40.420:FF:000034">
    <property type="entry name" value="Cupredoxin superfamily protein"/>
    <property type="match status" value="1"/>
</dbReference>
<dbReference type="EMBL" id="JAAARO010000009">
    <property type="protein sequence ID" value="KAF5741999.1"/>
    <property type="molecule type" value="Genomic_DNA"/>
</dbReference>
<gene>
    <name evidence="6" type="ORF">HS088_TW09G00038</name>
</gene>
<feature type="region of interest" description="Disordered" evidence="3">
    <location>
        <begin position="128"/>
        <end position="227"/>
    </location>
</feature>
<dbReference type="CDD" id="cd13920">
    <property type="entry name" value="Stellacyanin"/>
    <property type="match status" value="1"/>
</dbReference>
<keyword evidence="1" id="KW-1015">Disulfide bond</keyword>
<dbReference type="PANTHER" id="PTHR33021:SF496">
    <property type="entry name" value="OS08G0482700 PROTEIN"/>
    <property type="match status" value="1"/>
</dbReference>
<name>A0A7J7D6X9_TRIWF</name>
<comment type="caution">
    <text evidence="6">The sequence shown here is derived from an EMBL/GenBank/DDBJ whole genome shotgun (WGS) entry which is preliminary data.</text>
</comment>
<evidence type="ECO:0000256" key="1">
    <source>
        <dbReference type="ARBA" id="ARBA00023157"/>
    </source>
</evidence>
<keyword evidence="7" id="KW-1185">Reference proteome</keyword>
<proteinExistence type="predicted"/>
<protein>
    <submittedName>
        <fullName evidence="6">Putative Cucumber peeling cupredoxin</fullName>
    </submittedName>
</protein>
<feature type="compositionally biased region" description="Pro residues" evidence="3">
    <location>
        <begin position="134"/>
        <end position="160"/>
    </location>
</feature>
<organism evidence="6 7">
    <name type="scientific">Tripterygium wilfordii</name>
    <name type="common">Thunder God vine</name>
    <dbReference type="NCBI Taxonomy" id="458696"/>
    <lineage>
        <taxon>Eukaryota</taxon>
        <taxon>Viridiplantae</taxon>
        <taxon>Streptophyta</taxon>
        <taxon>Embryophyta</taxon>
        <taxon>Tracheophyta</taxon>
        <taxon>Spermatophyta</taxon>
        <taxon>Magnoliopsida</taxon>
        <taxon>eudicotyledons</taxon>
        <taxon>Gunneridae</taxon>
        <taxon>Pentapetalae</taxon>
        <taxon>rosids</taxon>
        <taxon>fabids</taxon>
        <taxon>Celastrales</taxon>
        <taxon>Celastraceae</taxon>
        <taxon>Tripterygium</taxon>
    </lineage>
</organism>
<dbReference type="InParanoid" id="A0A7J7D6X9"/>